<feature type="repeat" description="TPR" evidence="14">
    <location>
        <begin position="776"/>
        <end position="809"/>
    </location>
</feature>
<keyword evidence="11" id="KW-0902">Two-component regulatory system</keyword>
<keyword evidence="7" id="KW-0547">Nucleotide-binding</keyword>
<dbReference type="OrthoDB" id="9762493at2"/>
<evidence type="ECO:0000256" key="5">
    <source>
        <dbReference type="ARBA" id="ARBA00022679"/>
    </source>
</evidence>
<dbReference type="InterPro" id="IPR004358">
    <property type="entry name" value="Sig_transdc_His_kin-like_C"/>
</dbReference>
<evidence type="ECO:0000256" key="11">
    <source>
        <dbReference type="ARBA" id="ARBA00023012"/>
    </source>
</evidence>
<evidence type="ECO:0000256" key="7">
    <source>
        <dbReference type="ARBA" id="ARBA00022741"/>
    </source>
</evidence>
<dbReference type="PANTHER" id="PTHR45339:SF1">
    <property type="entry name" value="HYBRID SIGNAL TRANSDUCTION HISTIDINE KINASE J"/>
    <property type="match status" value="1"/>
</dbReference>
<evidence type="ECO:0000256" key="16">
    <source>
        <dbReference type="SAM" id="MobiDB-lite"/>
    </source>
</evidence>
<dbReference type="InterPro" id="IPR011009">
    <property type="entry name" value="Kinase-like_dom_sf"/>
</dbReference>
<dbReference type="InterPro" id="IPR011990">
    <property type="entry name" value="TPR-like_helical_dom_sf"/>
</dbReference>
<evidence type="ECO:0000256" key="4">
    <source>
        <dbReference type="ARBA" id="ARBA00022553"/>
    </source>
</evidence>
<evidence type="ECO:0000256" key="10">
    <source>
        <dbReference type="ARBA" id="ARBA00022989"/>
    </source>
</evidence>
<dbReference type="InterPro" id="IPR029016">
    <property type="entry name" value="GAF-like_dom_sf"/>
</dbReference>
<dbReference type="EC" id="2.7.13.3" evidence="3"/>
<dbReference type="SMART" id="SM00220">
    <property type="entry name" value="S_TKc"/>
    <property type="match status" value="1"/>
</dbReference>
<accession>A0A5C6C8D6</accession>
<dbReference type="SMART" id="SM00388">
    <property type="entry name" value="HisKA"/>
    <property type="match status" value="1"/>
</dbReference>
<dbReference type="InterPro" id="IPR036097">
    <property type="entry name" value="HisK_dim/P_sf"/>
</dbReference>
<dbReference type="FunFam" id="1.10.287.130:FF:000004">
    <property type="entry name" value="Ethylene receptor 1"/>
    <property type="match status" value="1"/>
</dbReference>
<dbReference type="GO" id="GO:0016020">
    <property type="term" value="C:membrane"/>
    <property type="evidence" value="ECO:0007669"/>
    <property type="project" value="UniProtKB-SubCell"/>
</dbReference>
<evidence type="ECO:0000256" key="14">
    <source>
        <dbReference type="PROSITE-ProRule" id="PRU00339"/>
    </source>
</evidence>
<feature type="region of interest" description="Disordered" evidence="16">
    <location>
        <begin position="1801"/>
        <end position="1820"/>
    </location>
</feature>
<evidence type="ECO:0000256" key="15">
    <source>
        <dbReference type="SAM" id="Coils"/>
    </source>
</evidence>
<dbReference type="SMART" id="SM00387">
    <property type="entry name" value="HATPase_c"/>
    <property type="match status" value="1"/>
</dbReference>
<dbReference type="SUPFAM" id="SSF55781">
    <property type="entry name" value="GAF domain-like"/>
    <property type="match status" value="1"/>
</dbReference>
<dbReference type="Pfam" id="PF02518">
    <property type="entry name" value="HATPase_c"/>
    <property type="match status" value="1"/>
</dbReference>
<evidence type="ECO:0000256" key="13">
    <source>
        <dbReference type="PROSITE-ProRule" id="PRU00169"/>
    </source>
</evidence>
<dbReference type="PROSITE" id="PS50109">
    <property type="entry name" value="HIS_KIN"/>
    <property type="match status" value="1"/>
</dbReference>
<dbReference type="InterPro" id="IPR003661">
    <property type="entry name" value="HisK_dim/P_dom"/>
</dbReference>
<evidence type="ECO:0000313" key="21">
    <source>
        <dbReference type="Proteomes" id="UP000316304"/>
    </source>
</evidence>
<proteinExistence type="predicted"/>
<organism evidence="20 21">
    <name type="scientific">Novipirellula galeiformis</name>
    <dbReference type="NCBI Taxonomy" id="2528004"/>
    <lineage>
        <taxon>Bacteria</taxon>
        <taxon>Pseudomonadati</taxon>
        <taxon>Planctomycetota</taxon>
        <taxon>Planctomycetia</taxon>
        <taxon>Pirellulales</taxon>
        <taxon>Pirellulaceae</taxon>
        <taxon>Novipirellula</taxon>
    </lineage>
</organism>
<dbReference type="Gene3D" id="1.10.287.130">
    <property type="match status" value="1"/>
</dbReference>
<dbReference type="CDD" id="cd17546">
    <property type="entry name" value="REC_hyHK_CKI1_RcsC-like"/>
    <property type="match status" value="1"/>
</dbReference>
<dbReference type="SUPFAM" id="SSF47384">
    <property type="entry name" value="Homodimeric domain of signal transducing histidine kinase"/>
    <property type="match status" value="1"/>
</dbReference>
<dbReference type="SMART" id="SM00028">
    <property type="entry name" value="TPR"/>
    <property type="match status" value="3"/>
</dbReference>
<dbReference type="SMART" id="SM00448">
    <property type="entry name" value="REC"/>
    <property type="match status" value="1"/>
</dbReference>
<keyword evidence="4 13" id="KW-0597">Phosphoprotein</keyword>
<dbReference type="InterPro" id="IPR003594">
    <property type="entry name" value="HATPase_dom"/>
</dbReference>
<evidence type="ECO:0000259" key="18">
    <source>
        <dbReference type="PROSITE" id="PS50109"/>
    </source>
</evidence>
<keyword evidence="12" id="KW-0472">Membrane</keyword>
<keyword evidence="8 20" id="KW-0418">Kinase</keyword>
<evidence type="ECO:0000256" key="1">
    <source>
        <dbReference type="ARBA" id="ARBA00000085"/>
    </source>
</evidence>
<dbReference type="PROSITE" id="PS50011">
    <property type="entry name" value="PROTEIN_KINASE_DOM"/>
    <property type="match status" value="1"/>
</dbReference>
<dbReference type="InterPro" id="IPR000719">
    <property type="entry name" value="Prot_kinase_dom"/>
</dbReference>
<dbReference type="Gene3D" id="1.25.40.10">
    <property type="entry name" value="Tetratricopeptide repeat domain"/>
    <property type="match status" value="2"/>
</dbReference>
<dbReference type="GO" id="GO:0000155">
    <property type="term" value="F:phosphorelay sensor kinase activity"/>
    <property type="evidence" value="ECO:0007669"/>
    <property type="project" value="InterPro"/>
</dbReference>
<dbReference type="InterPro" id="IPR011006">
    <property type="entry name" value="CheY-like_superfamily"/>
</dbReference>
<dbReference type="InterPro" id="IPR001789">
    <property type="entry name" value="Sig_transdc_resp-reg_receiver"/>
</dbReference>
<sequence>MTPVPLELPELSNFSAIAATESHGPMASCLVKSHLSGRNCIAEWIEAKESSDKLFSRVRRDWQSNVRQQPTGSLKQRHFYDSLTRLTRVIDLPRGEPLKGRIFSRRFELDAVLQTAISLTQCLDDWHRLSRVHSWLNADCVFCDSQFQVQLRDGLVVQVHAQEDFTSLPVEHLVFVSPESSGVLARKISPASDLYSVGAIIFGMLSGRAPIEASNASDYFDRQLCVDPPRLRELGIKIPQALDDVVARLLHRDPRNRYETATALSHDLEHIQRVQNTPQADASFPIGTHDIRFQLTEPSLVGRDEAIQTIQASIDDSLLGNARLQAITGGEVSDRRMLVDEIVLRAKSQGLLVFRGGVPSTRTSKPLQSLESFFSGIVSLCRNDPELAVRLAEATRNHATTLRELLPALSSLWTSKDHSGPEAYGSQRMAIALSEFFAALAKDSSGLTLLFDDLDTADELTRTVMRTIMDRAASEHGNCVLCVVTGNSAESLNLATIEDQIQLEPLSSEALELHLESTAGMLAKSIKHSIVDIADGSITMASAILRRMIDTNTCIHSKQGWVADADLSDALRGDVTFAELLARQVNTLPPEALRLLATAAVIGRHFNLQMLASMTGVPYSEIFKVATDAYGRRVLWRETSPGWYSFANDQIHHQLQAHLAASERRQIHLQAVDYLQQHDPTNFFDLAFHYDAAGQGELALSTSLAAARVARQHFSLSVAQDQLKIAQRWVSSQDRQTESEILEGMGTIHLLAGQYNQAEYCLHEAFALADSPLAKARVQQQIGEVSFKRGRFSEAANEFEQALTLTGIRLPSNVITMFFGLVTQSFFQIIHTYLPDRWIARQSSLSELDCLRLELLSRLSRVYWFSRHKLWTLSNHLRSLNEAERFAPSATLAAVYSEHGPVMSLLRWFKRAHRYANRSLSIRKSLGDLWGQGQSMHYHCVVMLAACDFEDAIAMSRRSVELLRQTGDVWEMNMARYQAANALYRVGRLRQASELAKQMFESGRQIGDLQATGISLDVWARTSPQTLPLALVVAEASRYRADAQSHAQTQLAYAVILLHHDRIDEAIAVLRDTIARCKHAGHLNTYISPCYTWLGTALRLQLESIDSHDGRRFRNQLQITHAAMLKAARIAKGFPADRAHAHRELAILQMMRGKPSRAIRHLNLSIKFAVACGEPIEERDTLQVLHALYERETALLGPLPAVRQSRLMELNNLFPSVVEEHSLSGQGVTNLSLADRFVTVLKSGRRIAQALSADLVYAEASESARRLLRGQFVDVVTIHKDQSELTFTPWSSEDSEPTCQRRIESYEHLLRKATQTGQAVCQEEIEGRNDSVIAAPIAFRGEPVALILVTHLDLKNLFGDDERRIVDFVTTLAGAALENADGFLRLQKLNDTLEQRVLERTKAAEDRAKQLSQSNEQLRTTEEQLRKAILQANSANEAKSRFLATMSHEIRTPLNGILGMTRLAQQTSAISQKAGYLETAEESGQSLLTLINDLLDFSKLEAKKMELERIPMDLERLAGEVSRLMAASAWQKGVELVCDVDANVPKNTLGDPSRLRQIIMNLIGNAIKFTEQGFIALTIERVQDDEGSEQISIAVQDSGIGIPANQQAKIFESFSQADSSTTRRYGGTGLGLAICSELTERMGGTIKVHSVPGSGSTFTVRLPLELDADGPLTESTPQWSTARVAVIDPLEASQRAIASALHRIGAEVTLWPWHSAGGADEPADDFFDQHWDLVVFGCDEIDALANRCAALRIPCLFLLPANANLSIERAPWSAELRKPALKSEIISTAVGLLHRDPKHRFNGSDPVAPSRASAGDDRGEPMANVVNDLHRATGTTESSDANAAARILVAEDGVINQEVIMGILQMQGFEVVVANDGVEAVQLASEQAFDLCLMDVDMPRMDGIDATKMIRRKQAETAETPLPIVAMTAHSDDQIWELCKSAGMNGYLAKPIQPDTLSETLERFCSKPALPSIE</sequence>
<evidence type="ECO:0000256" key="8">
    <source>
        <dbReference type="ARBA" id="ARBA00022777"/>
    </source>
</evidence>
<dbReference type="EMBL" id="SJPT01000008">
    <property type="protein sequence ID" value="TWU20422.1"/>
    <property type="molecule type" value="Genomic_DNA"/>
</dbReference>
<comment type="catalytic activity">
    <reaction evidence="1">
        <text>ATP + protein L-histidine = ADP + protein N-phospho-L-histidine.</text>
        <dbReference type="EC" id="2.7.13.3"/>
    </reaction>
</comment>
<comment type="subcellular location">
    <subcellularLocation>
        <location evidence="2">Membrane</location>
    </subcellularLocation>
</comment>
<dbReference type="InterPro" id="IPR005467">
    <property type="entry name" value="His_kinase_dom"/>
</dbReference>
<dbReference type="PROSITE" id="PS50005">
    <property type="entry name" value="TPR"/>
    <property type="match status" value="1"/>
</dbReference>
<dbReference type="PANTHER" id="PTHR45339">
    <property type="entry name" value="HYBRID SIGNAL TRANSDUCTION HISTIDINE KINASE J"/>
    <property type="match status" value="1"/>
</dbReference>
<comment type="caution">
    <text evidence="20">The sequence shown here is derived from an EMBL/GenBank/DDBJ whole genome shotgun (WGS) entry which is preliminary data.</text>
</comment>
<dbReference type="Gene3D" id="1.10.510.10">
    <property type="entry name" value="Transferase(Phosphotransferase) domain 1"/>
    <property type="match status" value="1"/>
</dbReference>
<dbReference type="CDD" id="cd00082">
    <property type="entry name" value="HisKA"/>
    <property type="match status" value="1"/>
</dbReference>
<gene>
    <name evidence="20" type="primary">barA_7</name>
    <name evidence="20" type="ORF">Pla52o_42970</name>
</gene>
<feature type="coiled-coil region" evidence="15">
    <location>
        <begin position="1401"/>
        <end position="1438"/>
    </location>
</feature>
<keyword evidence="15" id="KW-0175">Coiled coil</keyword>
<evidence type="ECO:0000256" key="6">
    <source>
        <dbReference type="ARBA" id="ARBA00022692"/>
    </source>
</evidence>
<evidence type="ECO:0000256" key="12">
    <source>
        <dbReference type="ARBA" id="ARBA00023136"/>
    </source>
</evidence>
<dbReference type="Pfam" id="PF00072">
    <property type="entry name" value="Response_reg"/>
    <property type="match status" value="1"/>
</dbReference>
<dbReference type="PROSITE" id="PS50110">
    <property type="entry name" value="RESPONSE_REGULATORY"/>
    <property type="match status" value="1"/>
</dbReference>
<dbReference type="SUPFAM" id="SSF48452">
    <property type="entry name" value="TPR-like"/>
    <property type="match status" value="2"/>
</dbReference>
<keyword evidence="9" id="KW-0067">ATP-binding</keyword>
<evidence type="ECO:0000256" key="9">
    <source>
        <dbReference type="ARBA" id="ARBA00022840"/>
    </source>
</evidence>
<dbReference type="Pfam" id="PF00512">
    <property type="entry name" value="HisKA"/>
    <property type="match status" value="1"/>
</dbReference>
<feature type="domain" description="Histidine kinase" evidence="18">
    <location>
        <begin position="1445"/>
        <end position="1666"/>
    </location>
</feature>
<dbReference type="Gene3D" id="3.40.50.2300">
    <property type="match status" value="1"/>
</dbReference>
<dbReference type="SUPFAM" id="SSF56112">
    <property type="entry name" value="Protein kinase-like (PK-like)"/>
    <property type="match status" value="1"/>
</dbReference>
<keyword evidence="14" id="KW-0802">TPR repeat</keyword>
<dbReference type="PRINTS" id="PR00344">
    <property type="entry name" value="BCTRLSENSOR"/>
</dbReference>
<dbReference type="Pfam" id="PF00069">
    <property type="entry name" value="Pkinase"/>
    <property type="match status" value="1"/>
</dbReference>
<dbReference type="CDD" id="cd16922">
    <property type="entry name" value="HATPase_EvgS-ArcB-TorS-like"/>
    <property type="match status" value="1"/>
</dbReference>
<dbReference type="GO" id="GO:0005524">
    <property type="term" value="F:ATP binding"/>
    <property type="evidence" value="ECO:0007669"/>
    <property type="project" value="UniProtKB-KW"/>
</dbReference>
<feature type="domain" description="Protein kinase" evidence="17">
    <location>
        <begin position="1"/>
        <end position="269"/>
    </location>
</feature>
<dbReference type="InterPro" id="IPR019734">
    <property type="entry name" value="TPR_rpt"/>
</dbReference>
<reference evidence="20 21" key="1">
    <citation type="submission" date="2019-02" db="EMBL/GenBank/DDBJ databases">
        <title>Deep-cultivation of Planctomycetes and their phenomic and genomic characterization uncovers novel biology.</title>
        <authorList>
            <person name="Wiegand S."/>
            <person name="Jogler M."/>
            <person name="Boedeker C."/>
            <person name="Pinto D."/>
            <person name="Vollmers J."/>
            <person name="Rivas-Marin E."/>
            <person name="Kohn T."/>
            <person name="Peeters S.H."/>
            <person name="Heuer A."/>
            <person name="Rast P."/>
            <person name="Oberbeckmann S."/>
            <person name="Bunk B."/>
            <person name="Jeske O."/>
            <person name="Meyerdierks A."/>
            <person name="Storesund J.E."/>
            <person name="Kallscheuer N."/>
            <person name="Luecker S."/>
            <person name="Lage O.M."/>
            <person name="Pohl T."/>
            <person name="Merkel B.J."/>
            <person name="Hornburger P."/>
            <person name="Mueller R.-W."/>
            <person name="Bruemmer F."/>
            <person name="Labrenz M."/>
            <person name="Spormann A.M."/>
            <person name="Op Den Camp H."/>
            <person name="Overmann J."/>
            <person name="Amann R."/>
            <person name="Jetten M.S.M."/>
            <person name="Mascher T."/>
            <person name="Medema M.H."/>
            <person name="Devos D.P."/>
            <person name="Kaster A.-K."/>
            <person name="Ovreas L."/>
            <person name="Rohde M."/>
            <person name="Galperin M.Y."/>
            <person name="Jogler C."/>
        </authorList>
    </citation>
    <scope>NUCLEOTIDE SEQUENCE [LARGE SCALE GENOMIC DNA]</scope>
    <source>
        <strain evidence="20 21">Pla52o</strain>
    </source>
</reference>
<dbReference type="RefSeq" id="WP_146596374.1">
    <property type="nucleotide sequence ID" value="NZ_SJPT01000008.1"/>
</dbReference>
<keyword evidence="21" id="KW-1185">Reference proteome</keyword>
<feature type="modified residue" description="4-aspartylphosphate" evidence="13">
    <location>
        <position position="1895"/>
    </location>
</feature>
<dbReference type="SUPFAM" id="SSF55874">
    <property type="entry name" value="ATPase domain of HSP90 chaperone/DNA topoisomerase II/histidine kinase"/>
    <property type="match status" value="1"/>
</dbReference>
<protein>
    <recommendedName>
        <fullName evidence="3">histidine kinase</fullName>
        <ecNumber evidence="3">2.7.13.3</ecNumber>
    </recommendedName>
</protein>
<dbReference type="Gene3D" id="3.30.565.10">
    <property type="entry name" value="Histidine kinase-like ATPase, C-terminal domain"/>
    <property type="match status" value="1"/>
</dbReference>
<feature type="domain" description="Response regulatory" evidence="19">
    <location>
        <begin position="1846"/>
        <end position="1965"/>
    </location>
</feature>
<keyword evidence="6" id="KW-0812">Transmembrane</keyword>
<keyword evidence="10" id="KW-1133">Transmembrane helix</keyword>
<keyword evidence="5 20" id="KW-0808">Transferase</keyword>
<dbReference type="Proteomes" id="UP000316304">
    <property type="component" value="Unassembled WGS sequence"/>
</dbReference>
<evidence type="ECO:0000256" key="2">
    <source>
        <dbReference type="ARBA" id="ARBA00004370"/>
    </source>
</evidence>
<dbReference type="Gene3D" id="3.30.450.40">
    <property type="match status" value="1"/>
</dbReference>
<evidence type="ECO:0000259" key="19">
    <source>
        <dbReference type="PROSITE" id="PS50110"/>
    </source>
</evidence>
<name>A0A5C6C8D6_9BACT</name>
<dbReference type="FunFam" id="3.30.565.10:FF:000078">
    <property type="entry name" value="Two-component sensor histidine kinase"/>
    <property type="match status" value="1"/>
</dbReference>
<dbReference type="InterPro" id="IPR036890">
    <property type="entry name" value="HATPase_C_sf"/>
</dbReference>
<evidence type="ECO:0000313" key="20">
    <source>
        <dbReference type="EMBL" id="TWU20422.1"/>
    </source>
</evidence>
<dbReference type="SUPFAM" id="SSF52172">
    <property type="entry name" value="CheY-like"/>
    <property type="match status" value="1"/>
</dbReference>
<evidence type="ECO:0000259" key="17">
    <source>
        <dbReference type="PROSITE" id="PS50011"/>
    </source>
</evidence>
<evidence type="ECO:0000256" key="3">
    <source>
        <dbReference type="ARBA" id="ARBA00012438"/>
    </source>
</evidence>